<dbReference type="EMBL" id="JASBNA010000019">
    <property type="protein sequence ID" value="KAK7685744.1"/>
    <property type="molecule type" value="Genomic_DNA"/>
</dbReference>
<dbReference type="PANTHER" id="PTHR44329">
    <property type="entry name" value="SERINE/THREONINE-PROTEIN KINASE TNNI3K-RELATED"/>
    <property type="match status" value="1"/>
</dbReference>
<feature type="domain" description="Protein kinase" evidence="1">
    <location>
        <begin position="57"/>
        <end position="327"/>
    </location>
</feature>
<evidence type="ECO:0000313" key="2">
    <source>
        <dbReference type="EMBL" id="KAK7685744.1"/>
    </source>
</evidence>
<dbReference type="GO" id="GO:0004674">
    <property type="term" value="F:protein serine/threonine kinase activity"/>
    <property type="evidence" value="ECO:0007669"/>
    <property type="project" value="TreeGrafter"/>
</dbReference>
<organism evidence="2 3">
    <name type="scientific">Cerrena zonata</name>
    <dbReference type="NCBI Taxonomy" id="2478898"/>
    <lineage>
        <taxon>Eukaryota</taxon>
        <taxon>Fungi</taxon>
        <taxon>Dikarya</taxon>
        <taxon>Basidiomycota</taxon>
        <taxon>Agaricomycotina</taxon>
        <taxon>Agaricomycetes</taxon>
        <taxon>Polyporales</taxon>
        <taxon>Cerrenaceae</taxon>
        <taxon>Cerrena</taxon>
    </lineage>
</organism>
<sequence length="331" mass="37699">MKSVVQQVLRTSPLPINNSFVFPVMDNRNGSFPRSGNSVADMRQRYKKDVRKFDINLSTERLIFASPYSNVYRTSTTRHEDVCVKALRALGDLSRKESRDKQITQVMREMTTWVNLRHTNILPLLGYCELPGEHFIGLVSEWKQEGHILRYIGSNPNPEADKLSLLIGCANGLSYLHNHNVVHSDLKCQNVLITLSSTGPIPLICDFGTSRIIGMRGYTTRSSWGTQGFLAPELEEDVQGTPTRASDVWSFAVMAYQLFTEREYLSRNERFGSKEYPGDVRGLTPEIWNVLTACWCRLQHERPPADRISQAFRIVQETGTAPGRDWLIMRS</sequence>
<gene>
    <name evidence="2" type="ORF">QCA50_011090</name>
</gene>
<protein>
    <recommendedName>
        <fullName evidence="1">Protein kinase domain-containing protein</fullName>
    </recommendedName>
</protein>
<evidence type="ECO:0000313" key="3">
    <source>
        <dbReference type="Proteomes" id="UP001385951"/>
    </source>
</evidence>
<dbReference type="InterPro" id="IPR051681">
    <property type="entry name" value="Ser/Thr_Kinases-Pseudokinases"/>
</dbReference>
<dbReference type="InterPro" id="IPR000719">
    <property type="entry name" value="Prot_kinase_dom"/>
</dbReference>
<name>A0AAW0G358_9APHY</name>
<dbReference type="Gene3D" id="1.10.510.10">
    <property type="entry name" value="Transferase(Phosphotransferase) domain 1"/>
    <property type="match status" value="1"/>
</dbReference>
<accession>A0AAW0G358</accession>
<dbReference type="Proteomes" id="UP001385951">
    <property type="component" value="Unassembled WGS sequence"/>
</dbReference>
<dbReference type="GO" id="GO:0005524">
    <property type="term" value="F:ATP binding"/>
    <property type="evidence" value="ECO:0007669"/>
    <property type="project" value="InterPro"/>
</dbReference>
<dbReference type="AlphaFoldDB" id="A0AAW0G358"/>
<dbReference type="InterPro" id="IPR011009">
    <property type="entry name" value="Kinase-like_dom_sf"/>
</dbReference>
<dbReference type="CDD" id="cd00180">
    <property type="entry name" value="PKc"/>
    <property type="match status" value="1"/>
</dbReference>
<dbReference type="SUPFAM" id="SSF56112">
    <property type="entry name" value="Protein kinase-like (PK-like)"/>
    <property type="match status" value="1"/>
</dbReference>
<dbReference type="PROSITE" id="PS00108">
    <property type="entry name" value="PROTEIN_KINASE_ST"/>
    <property type="match status" value="1"/>
</dbReference>
<reference evidence="2 3" key="1">
    <citation type="submission" date="2022-09" db="EMBL/GenBank/DDBJ databases">
        <authorList>
            <person name="Palmer J.M."/>
        </authorList>
    </citation>
    <scope>NUCLEOTIDE SEQUENCE [LARGE SCALE GENOMIC DNA]</scope>
    <source>
        <strain evidence="2 3">DSM 7382</strain>
    </source>
</reference>
<dbReference type="SMART" id="SM00220">
    <property type="entry name" value="S_TKc"/>
    <property type="match status" value="1"/>
</dbReference>
<keyword evidence="3" id="KW-1185">Reference proteome</keyword>
<proteinExistence type="predicted"/>
<evidence type="ECO:0000259" key="1">
    <source>
        <dbReference type="PROSITE" id="PS50011"/>
    </source>
</evidence>
<dbReference type="PROSITE" id="PS50011">
    <property type="entry name" value="PROTEIN_KINASE_DOM"/>
    <property type="match status" value="1"/>
</dbReference>
<dbReference type="PIRSF" id="PIRSF000654">
    <property type="entry name" value="Integrin-linked_kinase"/>
    <property type="match status" value="1"/>
</dbReference>
<comment type="caution">
    <text evidence="2">The sequence shown here is derived from an EMBL/GenBank/DDBJ whole genome shotgun (WGS) entry which is preliminary data.</text>
</comment>
<dbReference type="Pfam" id="PF00069">
    <property type="entry name" value="Pkinase"/>
    <property type="match status" value="1"/>
</dbReference>
<dbReference type="InterPro" id="IPR008271">
    <property type="entry name" value="Ser/Thr_kinase_AS"/>
</dbReference>